<keyword evidence="1" id="KW-1185">Reference proteome</keyword>
<organism evidence="1 2">
    <name type="scientific">Angiostrongylus cantonensis</name>
    <name type="common">Rat lungworm</name>
    <dbReference type="NCBI Taxonomy" id="6313"/>
    <lineage>
        <taxon>Eukaryota</taxon>
        <taxon>Metazoa</taxon>
        <taxon>Ecdysozoa</taxon>
        <taxon>Nematoda</taxon>
        <taxon>Chromadorea</taxon>
        <taxon>Rhabditida</taxon>
        <taxon>Rhabditina</taxon>
        <taxon>Rhabditomorpha</taxon>
        <taxon>Strongyloidea</taxon>
        <taxon>Metastrongylidae</taxon>
        <taxon>Angiostrongylus</taxon>
    </lineage>
</organism>
<sequence>LTLYQLPRALCSSSHYSVATSLSLGGNETRFTCDCTTPSPLQLWLREKRNRKKVVHLFLRIKTLERQTNPFMVNIVSVDSIEQRLAHIRCGDRPAIVPISSMGPIIGIISHQQSENSVISDHHLPLLCYSTGMIFSRLTLTS</sequence>
<dbReference type="AlphaFoldDB" id="A0A0K0D348"/>
<evidence type="ECO:0000313" key="2">
    <source>
        <dbReference type="WBParaSite" id="ACAC_0000449301-mRNA-1"/>
    </source>
</evidence>
<evidence type="ECO:0000313" key="1">
    <source>
        <dbReference type="Proteomes" id="UP000035642"/>
    </source>
</evidence>
<dbReference type="Proteomes" id="UP000035642">
    <property type="component" value="Unassembled WGS sequence"/>
</dbReference>
<protein>
    <submittedName>
        <fullName evidence="2">Ig-like domain-containing protein</fullName>
    </submittedName>
</protein>
<accession>A0A0K0D348</accession>
<name>A0A0K0D348_ANGCA</name>
<reference evidence="2" key="2">
    <citation type="submission" date="2017-02" db="UniProtKB">
        <authorList>
            <consortium name="WormBaseParasite"/>
        </authorList>
    </citation>
    <scope>IDENTIFICATION</scope>
</reference>
<reference evidence="1" key="1">
    <citation type="submission" date="2012-09" db="EMBL/GenBank/DDBJ databases">
        <authorList>
            <person name="Martin A.A."/>
        </authorList>
    </citation>
    <scope>NUCLEOTIDE SEQUENCE</scope>
</reference>
<proteinExistence type="predicted"/>
<dbReference type="WBParaSite" id="ACAC_0000449301-mRNA-1">
    <property type="protein sequence ID" value="ACAC_0000449301-mRNA-1"/>
    <property type="gene ID" value="ACAC_0000449301"/>
</dbReference>
<dbReference type="STRING" id="6313.A0A0K0D348"/>